<accession>A0A4P6EV31</accession>
<sequence length="148" mass="16588">MFAIRRQDFGNLGAYIDPKKNVLLYPHIQIDKKKAVTFQAGKLPDLTDAKTYTWGSSPDGKTVKATFGDYYSHYIYDQDYAAAGQIGRNELIQPDQGKSNIATVFPGASYFDYYIKDAKTGAWSSLILVLEQTGDTWYLTGILHDEGK</sequence>
<evidence type="ECO:0000313" key="2">
    <source>
        <dbReference type="Proteomes" id="UP000293568"/>
    </source>
</evidence>
<dbReference type="AlphaFoldDB" id="A0A4P6EV31"/>
<organism evidence="1 2">
    <name type="scientific">Paenibacillus protaetiae</name>
    <dbReference type="NCBI Taxonomy" id="2509456"/>
    <lineage>
        <taxon>Bacteria</taxon>
        <taxon>Bacillati</taxon>
        <taxon>Bacillota</taxon>
        <taxon>Bacilli</taxon>
        <taxon>Bacillales</taxon>
        <taxon>Paenibacillaceae</taxon>
        <taxon>Paenibacillus</taxon>
    </lineage>
</organism>
<dbReference type="Proteomes" id="UP000293568">
    <property type="component" value="Chromosome"/>
</dbReference>
<name>A0A4P6EV31_9BACL</name>
<dbReference type="EMBL" id="CP035492">
    <property type="protein sequence ID" value="QAY66862.1"/>
    <property type="molecule type" value="Genomic_DNA"/>
</dbReference>
<reference evidence="1 2" key="1">
    <citation type="submission" date="2019-01" db="EMBL/GenBank/DDBJ databases">
        <title>Genome sequencing of strain FW100M-2.</title>
        <authorList>
            <person name="Heo J."/>
            <person name="Kim S.-J."/>
            <person name="Kim J.-S."/>
            <person name="Hong S.-B."/>
            <person name="Kwon S.-W."/>
        </authorList>
    </citation>
    <scope>NUCLEOTIDE SEQUENCE [LARGE SCALE GENOMIC DNA]</scope>
    <source>
        <strain evidence="1 2">FW100M-2</strain>
    </source>
</reference>
<evidence type="ECO:0000313" key="1">
    <source>
        <dbReference type="EMBL" id="QAY66862.1"/>
    </source>
</evidence>
<keyword evidence="2" id="KW-1185">Reference proteome</keyword>
<dbReference type="KEGG" id="pprt:ET464_11110"/>
<proteinExistence type="predicted"/>
<gene>
    <name evidence="1" type="ORF">ET464_11110</name>
</gene>
<dbReference type="OrthoDB" id="1267107at2"/>
<dbReference type="RefSeq" id="WP_129440871.1">
    <property type="nucleotide sequence ID" value="NZ_CP035492.1"/>
</dbReference>
<protein>
    <submittedName>
        <fullName evidence="1">Uncharacterized protein</fullName>
    </submittedName>
</protein>